<sequence length="146" mass="16264">MRTTRTIYAPFTTVKDCLDAAPGGVFRVAFGFTTLMSNDVVDPDLDHLELHPRIKAALDAAESPQLIYPADITPDLHRVLSLMCFQLASFAHIFRAAGAEIKTRAEDEQAYCLHWLIKLVLTHGEGWSEQAQLEIAAIRAKLQESK</sequence>
<keyword evidence="2" id="KW-1185">Reference proteome</keyword>
<reference evidence="1" key="1">
    <citation type="submission" date="2016-12" db="EMBL/GenBank/DDBJ databases">
        <authorList>
            <person name="Moulin L."/>
        </authorList>
    </citation>
    <scope>NUCLEOTIDE SEQUENCE [LARGE SCALE GENOMIC DNA]</scope>
    <source>
        <strain evidence="1">STM 7183</strain>
    </source>
</reference>
<comment type="caution">
    <text evidence="1">The sequence shown here is derived from an EMBL/GenBank/DDBJ whole genome shotgun (WGS) entry which is preliminary data.</text>
</comment>
<dbReference type="Proteomes" id="UP000195569">
    <property type="component" value="Unassembled WGS sequence"/>
</dbReference>
<evidence type="ECO:0000313" key="1">
    <source>
        <dbReference type="EMBL" id="SIT43759.1"/>
    </source>
</evidence>
<protein>
    <submittedName>
        <fullName evidence="1">Uncharacterized protein</fullName>
    </submittedName>
</protein>
<accession>A0A1N7S8L6</accession>
<evidence type="ECO:0000313" key="2">
    <source>
        <dbReference type="Proteomes" id="UP000195569"/>
    </source>
</evidence>
<dbReference type="AlphaFoldDB" id="A0A1N7S8L6"/>
<dbReference type="EMBL" id="CYGY02000035">
    <property type="protein sequence ID" value="SIT43759.1"/>
    <property type="molecule type" value="Genomic_DNA"/>
</dbReference>
<proteinExistence type="predicted"/>
<organism evidence="1 2">
    <name type="scientific">Paraburkholderia piptadeniae</name>
    <dbReference type="NCBI Taxonomy" id="1701573"/>
    <lineage>
        <taxon>Bacteria</taxon>
        <taxon>Pseudomonadati</taxon>
        <taxon>Pseudomonadota</taxon>
        <taxon>Betaproteobacteria</taxon>
        <taxon>Burkholderiales</taxon>
        <taxon>Burkholderiaceae</taxon>
        <taxon>Paraburkholderia</taxon>
    </lineage>
</organism>
<gene>
    <name evidence="1" type="ORF">BN2476_350276</name>
</gene>
<name>A0A1N7S8L6_9BURK</name>